<evidence type="ECO:0000256" key="9">
    <source>
        <dbReference type="RuleBase" id="RU004175"/>
    </source>
</evidence>
<dbReference type="Gene3D" id="3.40.50.1980">
    <property type="entry name" value="Nitrogenase molybdenum iron protein domain"/>
    <property type="match status" value="2"/>
</dbReference>
<dbReference type="Pfam" id="PF00815">
    <property type="entry name" value="Histidinol_dh"/>
    <property type="match status" value="1"/>
</dbReference>
<dbReference type="GO" id="GO:0000105">
    <property type="term" value="P:L-histidine biosynthetic process"/>
    <property type="evidence" value="ECO:0007669"/>
    <property type="project" value="UniProtKB-ARBA"/>
</dbReference>
<gene>
    <name evidence="10" type="primary">hisD</name>
    <name evidence="10" type="ORF">FJZ00_02400</name>
</gene>
<accession>A0A938BI31</accession>
<dbReference type="CDD" id="cd06572">
    <property type="entry name" value="Histidinol_dh"/>
    <property type="match status" value="1"/>
</dbReference>
<organism evidence="10 11">
    <name type="scientific">Candidatus Tanganyikabacteria bacterium</name>
    <dbReference type="NCBI Taxonomy" id="2961651"/>
    <lineage>
        <taxon>Bacteria</taxon>
        <taxon>Bacillati</taxon>
        <taxon>Candidatus Sericytochromatia</taxon>
        <taxon>Candidatus Tanganyikabacteria</taxon>
    </lineage>
</organism>
<evidence type="ECO:0000256" key="6">
    <source>
        <dbReference type="ARBA" id="ARBA00022833"/>
    </source>
</evidence>
<evidence type="ECO:0000256" key="7">
    <source>
        <dbReference type="ARBA" id="ARBA00023002"/>
    </source>
</evidence>
<keyword evidence="6" id="KW-0862">Zinc</keyword>
<evidence type="ECO:0000256" key="1">
    <source>
        <dbReference type="ARBA" id="ARBA00001947"/>
    </source>
</evidence>
<dbReference type="NCBIfam" id="TIGR00069">
    <property type="entry name" value="hisD"/>
    <property type="match status" value="1"/>
</dbReference>
<dbReference type="HAMAP" id="MF_01024">
    <property type="entry name" value="HisD"/>
    <property type="match status" value="1"/>
</dbReference>
<comment type="caution">
    <text evidence="10">The sequence shown here is derived from an EMBL/GenBank/DDBJ whole genome shotgun (WGS) entry which is preliminary data.</text>
</comment>
<dbReference type="Gene3D" id="1.20.5.1300">
    <property type="match status" value="1"/>
</dbReference>
<evidence type="ECO:0000256" key="2">
    <source>
        <dbReference type="ARBA" id="ARBA00003850"/>
    </source>
</evidence>
<reference evidence="10 11" key="1">
    <citation type="submission" date="2019-03" db="EMBL/GenBank/DDBJ databases">
        <title>Lake Tanganyika Metagenome-Assembled Genomes (MAGs).</title>
        <authorList>
            <person name="Tran P."/>
        </authorList>
    </citation>
    <scope>NUCLEOTIDE SEQUENCE [LARGE SCALE GENOMIC DNA]</scope>
    <source>
        <strain evidence="10">K_DeepCast_65m_m2_236</strain>
    </source>
</reference>
<evidence type="ECO:0000256" key="3">
    <source>
        <dbReference type="ARBA" id="ARBA00010178"/>
    </source>
</evidence>
<dbReference type="GO" id="GO:0005829">
    <property type="term" value="C:cytosol"/>
    <property type="evidence" value="ECO:0007669"/>
    <property type="project" value="TreeGrafter"/>
</dbReference>
<sequence>MTFGLVDLRGGRSAERLDAILARHAATDPGVEEAVPRIVSAVRTEGDEALYRFTREFDQVDPGAGAAGFRAAAGEIRELASAVSPALKSAVERAIFNVRLFHERQVQHSWTMNRQPGVTLGMRVRPLDSVGIYVPGGKAAYPSTVIMNAVPAQVAGVRRIVAVTPPRTFRGSPVVAYVLERLGIEEVYLVGGAQAVAALAYGTESIPRVDKVVGPGNSYVAAAKRQVFGQVAIDAIAGPSEVVVVADGSAEAAWVAADLLSQAEHDEAASAIAVTWEPDVAVAIVREVERQVARLGRSAIARESLARYGAVFLVEDEAAACELVDRLAPEHVELQVREPARLADRIRFAGALFLGNYTAEVVGDYLAGPNHVLPTHGTARFASPLGVYDFQVRTSMIAYDRGAFLRDAAAIEALAEAEGLGAHAEAVRIRAGRVGVADADAGAAADAESRGAVPAVDPLRLSRPLLGPEHSLPAARPEPVAFVKPSVRALAAYHL</sequence>
<comment type="cofactor">
    <cofactor evidence="1">
        <name>Zn(2+)</name>
        <dbReference type="ChEBI" id="CHEBI:29105"/>
    </cofactor>
</comment>
<dbReference type="InterPro" id="IPR001692">
    <property type="entry name" value="Histidinol_DH_CS"/>
</dbReference>
<evidence type="ECO:0000256" key="8">
    <source>
        <dbReference type="ARBA" id="ARBA00049489"/>
    </source>
</evidence>
<evidence type="ECO:0000256" key="5">
    <source>
        <dbReference type="ARBA" id="ARBA00022723"/>
    </source>
</evidence>
<comment type="similarity">
    <text evidence="3 9">Belongs to the histidinol dehydrogenase family.</text>
</comment>
<dbReference type="GO" id="GO:0046872">
    <property type="term" value="F:metal ion binding"/>
    <property type="evidence" value="ECO:0007669"/>
    <property type="project" value="UniProtKB-KW"/>
</dbReference>
<comment type="function">
    <text evidence="2">Catalyzes the sequential NAD-dependent oxidations of L-histidinol to L-histidinaldehyde and then to L-histidine.</text>
</comment>
<evidence type="ECO:0000313" key="11">
    <source>
        <dbReference type="Proteomes" id="UP000703893"/>
    </source>
</evidence>
<dbReference type="GO" id="GO:0004399">
    <property type="term" value="F:histidinol dehydrogenase activity"/>
    <property type="evidence" value="ECO:0007669"/>
    <property type="project" value="UniProtKB-EC"/>
</dbReference>
<dbReference type="FunFam" id="3.40.50.1980:FF:000026">
    <property type="entry name" value="Histidinol dehydrogenase"/>
    <property type="match status" value="1"/>
</dbReference>
<keyword evidence="5" id="KW-0479">Metal-binding</keyword>
<keyword evidence="7 10" id="KW-0560">Oxidoreductase</keyword>
<dbReference type="AlphaFoldDB" id="A0A938BI31"/>
<dbReference type="PANTHER" id="PTHR21256:SF2">
    <property type="entry name" value="HISTIDINE BIOSYNTHESIS TRIFUNCTIONAL PROTEIN"/>
    <property type="match status" value="1"/>
</dbReference>
<dbReference type="FunFam" id="3.40.50.1980:FF:000001">
    <property type="entry name" value="Histidinol dehydrogenase"/>
    <property type="match status" value="1"/>
</dbReference>
<proteinExistence type="inferred from homology"/>
<dbReference type="PRINTS" id="PR00083">
    <property type="entry name" value="HOLDHDRGNASE"/>
</dbReference>
<dbReference type="PROSITE" id="PS00611">
    <property type="entry name" value="HISOL_DEHYDROGENASE"/>
    <property type="match status" value="1"/>
</dbReference>
<dbReference type="Proteomes" id="UP000703893">
    <property type="component" value="Unassembled WGS sequence"/>
</dbReference>
<dbReference type="SUPFAM" id="SSF53720">
    <property type="entry name" value="ALDH-like"/>
    <property type="match status" value="1"/>
</dbReference>
<dbReference type="EC" id="1.1.1.23" evidence="4"/>
<dbReference type="EMBL" id="VGJX01000090">
    <property type="protein sequence ID" value="MBM3273977.1"/>
    <property type="molecule type" value="Genomic_DNA"/>
</dbReference>
<comment type="catalytic activity">
    <reaction evidence="8">
        <text>L-histidinol + 2 NAD(+) + H2O = L-histidine + 2 NADH + 3 H(+)</text>
        <dbReference type="Rhea" id="RHEA:20641"/>
        <dbReference type="ChEBI" id="CHEBI:15377"/>
        <dbReference type="ChEBI" id="CHEBI:15378"/>
        <dbReference type="ChEBI" id="CHEBI:57540"/>
        <dbReference type="ChEBI" id="CHEBI:57595"/>
        <dbReference type="ChEBI" id="CHEBI:57699"/>
        <dbReference type="ChEBI" id="CHEBI:57945"/>
        <dbReference type="EC" id="1.1.1.23"/>
    </reaction>
</comment>
<dbReference type="PANTHER" id="PTHR21256">
    <property type="entry name" value="HISTIDINOL DEHYDROGENASE HDH"/>
    <property type="match status" value="1"/>
</dbReference>
<evidence type="ECO:0000313" key="10">
    <source>
        <dbReference type="EMBL" id="MBM3273977.1"/>
    </source>
</evidence>
<dbReference type="InterPro" id="IPR016161">
    <property type="entry name" value="Ald_DH/histidinol_DH"/>
</dbReference>
<dbReference type="GO" id="GO:0051287">
    <property type="term" value="F:NAD binding"/>
    <property type="evidence" value="ECO:0007669"/>
    <property type="project" value="InterPro"/>
</dbReference>
<feature type="non-terminal residue" evidence="10">
    <location>
        <position position="495"/>
    </location>
</feature>
<evidence type="ECO:0000256" key="4">
    <source>
        <dbReference type="ARBA" id="ARBA00012965"/>
    </source>
</evidence>
<name>A0A938BI31_9BACT</name>
<dbReference type="InterPro" id="IPR012131">
    <property type="entry name" value="Hstdl_DH"/>
</dbReference>
<protein>
    <recommendedName>
        <fullName evidence="4">histidinol dehydrogenase</fullName>
        <ecNumber evidence="4">1.1.1.23</ecNumber>
    </recommendedName>
</protein>